<keyword evidence="2" id="KW-0472">Membrane</keyword>
<keyword evidence="2" id="KW-0812">Transmembrane</keyword>
<evidence type="ECO:0000256" key="1">
    <source>
        <dbReference type="SAM" id="MobiDB-lite"/>
    </source>
</evidence>
<feature type="compositionally biased region" description="Basic and acidic residues" evidence="1">
    <location>
        <begin position="214"/>
        <end position="226"/>
    </location>
</feature>
<evidence type="ECO:0000313" key="4">
    <source>
        <dbReference type="Proteomes" id="UP001499854"/>
    </source>
</evidence>
<feature type="transmembrane region" description="Helical" evidence="2">
    <location>
        <begin position="104"/>
        <end position="127"/>
    </location>
</feature>
<gene>
    <name evidence="3" type="ORF">GCM10009838_21350</name>
</gene>
<dbReference type="Proteomes" id="UP001499854">
    <property type="component" value="Unassembled WGS sequence"/>
</dbReference>
<sequence>MGTRVTELPVAPLDAATRTLCAQVYWDTGFAREAEELLRGDGYSAIGPPVGLNLPSILQHTRHSLRIRRRRDWALLACWVLAAFCIAGPLLITRGTKDFPPTVFGVACGVGSVAALAWTIGTAARWLRVYAAFALLRASASPLASAPPLPADVHGEIVADQGSNVVCYSAACATPFDGYGEVVDGKVNVGLPLAMVPVWGEKADKAGKNGGNGKYDEHDRGTAPPARRVDATDLHIFLRNEMSRDSGVQGLQVVSNLFVRGDAANGVNGLWPGGKETRPSRQAHALIYSAGINDPGDRAQTYLTFQAVRHGGMLAVTMHVRIRQQHERMSLEIASAVAAPLAGKYTTAGGSLPRTVRGLRAHARWYALMELPVALTEAWSGPLLRFVTRRLVLRDTVTTRNAIRGGRMPDRGARTSLRCWTMDPAKILYQEEADARDILQRLRKALFDHLVRYFELHGIATDELLRVRDNILVADVSFSRGVTSAG</sequence>
<reference evidence="4" key="1">
    <citation type="journal article" date="2019" name="Int. J. Syst. Evol. Microbiol.">
        <title>The Global Catalogue of Microorganisms (GCM) 10K type strain sequencing project: providing services to taxonomists for standard genome sequencing and annotation.</title>
        <authorList>
            <consortium name="The Broad Institute Genomics Platform"/>
            <consortium name="The Broad Institute Genome Sequencing Center for Infectious Disease"/>
            <person name="Wu L."/>
            <person name="Ma J."/>
        </authorList>
    </citation>
    <scope>NUCLEOTIDE SEQUENCE [LARGE SCALE GENOMIC DNA]</scope>
    <source>
        <strain evidence="4">JCM 16013</strain>
    </source>
</reference>
<proteinExistence type="predicted"/>
<feature type="transmembrane region" description="Helical" evidence="2">
    <location>
        <begin position="73"/>
        <end position="92"/>
    </location>
</feature>
<protein>
    <submittedName>
        <fullName evidence="3">Uncharacterized protein</fullName>
    </submittedName>
</protein>
<comment type="caution">
    <text evidence="3">The sequence shown here is derived from an EMBL/GenBank/DDBJ whole genome shotgun (WGS) entry which is preliminary data.</text>
</comment>
<keyword evidence="4" id="KW-1185">Reference proteome</keyword>
<organism evidence="3 4">
    <name type="scientific">Catenulispora subtropica</name>
    <dbReference type="NCBI Taxonomy" id="450798"/>
    <lineage>
        <taxon>Bacteria</taxon>
        <taxon>Bacillati</taxon>
        <taxon>Actinomycetota</taxon>
        <taxon>Actinomycetes</taxon>
        <taxon>Catenulisporales</taxon>
        <taxon>Catenulisporaceae</taxon>
        <taxon>Catenulispora</taxon>
    </lineage>
</organism>
<feature type="region of interest" description="Disordered" evidence="1">
    <location>
        <begin position="207"/>
        <end position="226"/>
    </location>
</feature>
<dbReference type="EMBL" id="BAAAQM010000009">
    <property type="protein sequence ID" value="GAA1963908.1"/>
    <property type="molecule type" value="Genomic_DNA"/>
</dbReference>
<evidence type="ECO:0000313" key="3">
    <source>
        <dbReference type="EMBL" id="GAA1963908.1"/>
    </source>
</evidence>
<name>A0ABP5CKA4_9ACTN</name>
<evidence type="ECO:0000256" key="2">
    <source>
        <dbReference type="SAM" id="Phobius"/>
    </source>
</evidence>
<keyword evidence="2" id="KW-1133">Transmembrane helix</keyword>
<accession>A0ABP5CKA4</accession>